<keyword evidence="10 12" id="KW-0030">Aminoacyl-tRNA synthetase</keyword>
<dbReference type="RefSeq" id="WP_123791238.1">
    <property type="nucleotide sequence ID" value="NZ_RKQK01000001.1"/>
</dbReference>
<dbReference type="SUPFAM" id="SSF57770">
    <property type="entry name" value="Methionyl-tRNA synthetase (MetRS), Zn-domain"/>
    <property type="match status" value="1"/>
</dbReference>
<accession>A0A3N4UTU8</accession>
<feature type="domain" description="Methionyl/Leucyl tRNA synthetase" evidence="13">
    <location>
        <begin position="5"/>
        <end position="409"/>
    </location>
</feature>
<dbReference type="GO" id="GO:0046872">
    <property type="term" value="F:metal ion binding"/>
    <property type="evidence" value="ECO:0007669"/>
    <property type="project" value="UniProtKB-KW"/>
</dbReference>
<dbReference type="EC" id="6.1.1.10" evidence="12"/>
<dbReference type="GO" id="GO:0017101">
    <property type="term" value="C:aminoacyl-tRNA synthetase multienzyme complex"/>
    <property type="evidence" value="ECO:0007669"/>
    <property type="project" value="TreeGrafter"/>
</dbReference>
<dbReference type="InterPro" id="IPR014729">
    <property type="entry name" value="Rossmann-like_a/b/a_fold"/>
</dbReference>
<dbReference type="SUPFAM" id="SSF47323">
    <property type="entry name" value="Anticodon-binding domain of a subclass of class I aminoacyl-tRNA synthetases"/>
    <property type="match status" value="1"/>
</dbReference>
<protein>
    <recommendedName>
        <fullName evidence="12">Methionine--tRNA ligase</fullName>
        <ecNumber evidence="12">6.1.1.10</ecNumber>
    </recommendedName>
    <alternativeName>
        <fullName evidence="12">Methionyl-tRNA synthetase</fullName>
        <shortName evidence="12">MetRS</shortName>
    </alternativeName>
</protein>
<evidence type="ECO:0000256" key="11">
    <source>
        <dbReference type="ARBA" id="ARBA00047364"/>
    </source>
</evidence>
<dbReference type="InterPro" id="IPR033911">
    <property type="entry name" value="MetRS_core"/>
</dbReference>
<name>A0A3N4UTU8_9RHOB</name>
<keyword evidence="16" id="KW-1185">Reference proteome</keyword>
<dbReference type="OrthoDB" id="9810191at2"/>
<dbReference type="HAMAP" id="MF_00098">
    <property type="entry name" value="Met_tRNA_synth_type1"/>
    <property type="match status" value="1"/>
</dbReference>
<evidence type="ECO:0000259" key="13">
    <source>
        <dbReference type="Pfam" id="PF09334"/>
    </source>
</evidence>
<comment type="catalytic activity">
    <reaction evidence="11 12">
        <text>tRNA(Met) + L-methionine + ATP = L-methionyl-tRNA(Met) + AMP + diphosphate</text>
        <dbReference type="Rhea" id="RHEA:13481"/>
        <dbReference type="Rhea" id="RHEA-COMP:9667"/>
        <dbReference type="Rhea" id="RHEA-COMP:9698"/>
        <dbReference type="ChEBI" id="CHEBI:30616"/>
        <dbReference type="ChEBI" id="CHEBI:33019"/>
        <dbReference type="ChEBI" id="CHEBI:57844"/>
        <dbReference type="ChEBI" id="CHEBI:78442"/>
        <dbReference type="ChEBI" id="CHEBI:78530"/>
        <dbReference type="ChEBI" id="CHEBI:456215"/>
        <dbReference type="EC" id="6.1.1.10"/>
    </reaction>
</comment>
<evidence type="ECO:0000256" key="4">
    <source>
        <dbReference type="ARBA" id="ARBA00022490"/>
    </source>
</evidence>
<keyword evidence="5 12" id="KW-0436">Ligase</keyword>
<comment type="caution">
    <text evidence="15">The sequence shown here is derived from an EMBL/GenBank/DDBJ whole genome shotgun (WGS) entry which is preliminary data.</text>
</comment>
<evidence type="ECO:0000256" key="2">
    <source>
        <dbReference type="ARBA" id="ARBA00004496"/>
    </source>
</evidence>
<dbReference type="EMBL" id="RKQK01000001">
    <property type="protein sequence ID" value="RPE70981.1"/>
    <property type="molecule type" value="Genomic_DNA"/>
</dbReference>
<evidence type="ECO:0000256" key="6">
    <source>
        <dbReference type="ARBA" id="ARBA00022741"/>
    </source>
</evidence>
<dbReference type="InterPro" id="IPR029038">
    <property type="entry name" value="MetRS_Zn"/>
</dbReference>
<dbReference type="GO" id="GO:0006431">
    <property type="term" value="P:methionyl-tRNA aminoacylation"/>
    <property type="evidence" value="ECO:0007669"/>
    <property type="project" value="UniProtKB-UniRule"/>
</dbReference>
<feature type="short sequence motif" description="'KMSKS' region" evidence="12">
    <location>
        <begin position="346"/>
        <end position="350"/>
    </location>
</feature>
<dbReference type="CDD" id="cd00814">
    <property type="entry name" value="MetRS_core"/>
    <property type="match status" value="1"/>
</dbReference>
<keyword evidence="8 12" id="KW-0067">ATP-binding</keyword>
<comment type="subunit">
    <text evidence="12">Monomer.</text>
</comment>
<evidence type="ECO:0000256" key="12">
    <source>
        <dbReference type="HAMAP-Rule" id="MF_00098"/>
    </source>
</evidence>
<comment type="function">
    <text evidence="1 12">Is required not only for elongation of protein synthesis but also for the initiation of all mRNA translation through initiator tRNA(fMet) aminoacylation.</text>
</comment>
<keyword evidence="6 12" id="KW-0547">Nucleotide-binding</keyword>
<dbReference type="GO" id="GO:0005524">
    <property type="term" value="F:ATP binding"/>
    <property type="evidence" value="ECO:0007669"/>
    <property type="project" value="UniProtKB-UniRule"/>
</dbReference>
<dbReference type="InterPro" id="IPR009080">
    <property type="entry name" value="tRNAsynth_Ia_anticodon-bd"/>
</dbReference>
<evidence type="ECO:0000256" key="7">
    <source>
        <dbReference type="ARBA" id="ARBA00022833"/>
    </source>
</evidence>
<feature type="binding site" evidence="12">
    <location>
        <position position="146"/>
    </location>
    <ligand>
        <name>Zn(2+)</name>
        <dbReference type="ChEBI" id="CHEBI:29105"/>
    </ligand>
</feature>
<proteinExistence type="inferred from homology"/>
<dbReference type="InterPro" id="IPR014758">
    <property type="entry name" value="Met-tRNA_synth"/>
</dbReference>
<comment type="cofactor">
    <cofactor evidence="12">
        <name>Zn(2+)</name>
        <dbReference type="ChEBI" id="CHEBI:29105"/>
    </cofactor>
    <text evidence="12">Binds 1 zinc ion per subunit.</text>
</comment>
<dbReference type="InterPro" id="IPR015413">
    <property type="entry name" value="Methionyl/Leucyl_tRNA_Synth"/>
</dbReference>
<comment type="subcellular location">
    <subcellularLocation>
        <location evidence="2 12">Cytoplasm</location>
    </subcellularLocation>
</comment>
<evidence type="ECO:0000256" key="3">
    <source>
        <dbReference type="ARBA" id="ARBA00008258"/>
    </source>
</evidence>
<sequence length="572" mass="64956">MARTLITSALPYINGIKHLGNLVGSQLPADLYARYCRAKGDEVLFLCATDEHGTPAEIAAQKAGKPVDEYCAELHDVQAEIANGFRLSFDHFGRSSSLQNRKLTQHFAKRLFDEGLIEEVSETQVYSETDGRFLPDRYIEGTCPNCGYESARGDQCDDCTKQLDPTDLINPRSTISGATDLEERETKHLYLRQSKMRDALNTWIDEKKDWPILTTSIAKKWLNDGDGLQDRGITRDLKWGVPVQKGDEPWEGMEGKVFYVWFDAPVEYIACANEWTDKNGLPDADWERWWRTDKGADDVRYVQFMGKDNVPFHTLSFPVTMLGSNEPWKMVDYIKSFNYLNYDGGQFSTSRGRGVFMDQALSILPADYWRWWLLSHAPESSDSEFTWENFQQSVNKDLSDVLGNFVSRITKFCRSKFSQEVPAGGAYGEIETALIADLSEKLKTYETNLADIDIRKSATALRAIWVAGNEYLQNTAPWATFKTDPEQAAAQVRLGLNLIGLYARLSAPFIPDTAEKIKDALNMDNLDWPTDIATTLSEFKEGHAFTVPENLFVKIDDDQRALWQEQFSGKRD</sequence>
<feature type="binding site" evidence="12">
    <location>
        <position position="349"/>
    </location>
    <ligand>
        <name>ATP</name>
        <dbReference type="ChEBI" id="CHEBI:30616"/>
    </ligand>
</feature>
<dbReference type="PRINTS" id="PR01041">
    <property type="entry name" value="TRNASYNTHMET"/>
</dbReference>
<dbReference type="GO" id="GO:0004825">
    <property type="term" value="F:methionine-tRNA ligase activity"/>
    <property type="evidence" value="ECO:0007669"/>
    <property type="project" value="UniProtKB-UniRule"/>
</dbReference>
<dbReference type="InterPro" id="IPR023458">
    <property type="entry name" value="Met-tRNA_ligase_1"/>
</dbReference>
<keyword evidence="9 12" id="KW-0648">Protein biosynthesis</keyword>
<keyword evidence="12" id="KW-0479">Metal-binding</keyword>
<feature type="binding site" evidence="12">
    <location>
        <position position="156"/>
    </location>
    <ligand>
        <name>Zn(2+)</name>
        <dbReference type="ChEBI" id="CHEBI:29105"/>
    </ligand>
</feature>
<keyword evidence="7 12" id="KW-0862">Zinc</keyword>
<evidence type="ECO:0000256" key="8">
    <source>
        <dbReference type="ARBA" id="ARBA00022840"/>
    </source>
</evidence>
<dbReference type="Gene3D" id="3.40.50.620">
    <property type="entry name" value="HUPs"/>
    <property type="match status" value="1"/>
</dbReference>
<dbReference type="NCBIfam" id="TIGR00398">
    <property type="entry name" value="metG"/>
    <property type="match status" value="1"/>
</dbReference>
<dbReference type="Gene3D" id="1.10.730.10">
    <property type="entry name" value="Isoleucyl-tRNA Synthetase, Domain 1"/>
    <property type="match status" value="1"/>
</dbReference>
<dbReference type="Gene3D" id="2.20.28.20">
    <property type="entry name" value="Methionyl-tRNA synthetase, Zn-domain"/>
    <property type="match status" value="1"/>
</dbReference>
<dbReference type="GO" id="GO:0005829">
    <property type="term" value="C:cytosol"/>
    <property type="evidence" value="ECO:0007669"/>
    <property type="project" value="TreeGrafter"/>
</dbReference>
<evidence type="ECO:0000259" key="14">
    <source>
        <dbReference type="Pfam" id="PF19303"/>
    </source>
</evidence>
<keyword evidence="4 12" id="KW-0963">Cytoplasm</keyword>
<dbReference type="Proteomes" id="UP000269689">
    <property type="component" value="Unassembled WGS sequence"/>
</dbReference>
<dbReference type="FunFam" id="2.20.28.20:FF:000001">
    <property type="entry name" value="Methionine--tRNA ligase"/>
    <property type="match status" value="1"/>
</dbReference>
<dbReference type="PANTHER" id="PTHR45765">
    <property type="entry name" value="METHIONINE--TRNA LIGASE"/>
    <property type="match status" value="1"/>
</dbReference>
<reference evidence="15 16" key="1">
    <citation type="submission" date="2018-11" db="EMBL/GenBank/DDBJ databases">
        <title>Genomic Encyclopedia of Type Strains, Phase IV (KMG-IV): sequencing the most valuable type-strain genomes for metagenomic binning, comparative biology and taxonomic classification.</title>
        <authorList>
            <person name="Goeker M."/>
        </authorList>
    </citation>
    <scope>NUCLEOTIDE SEQUENCE [LARGE SCALE GENOMIC DNA]</scope>
    <source>
        <strain evidence="15 16">DSM 104731</strain>
    </source>
</reference>
<evidence type="ECO:0000256" key="10">
    <source>
        <dbReference type="ARBA" id="ARBA00023146"/>
    </source>
</evidence>
<organism evidence="15 16">
    <name type="scientific">Pacificibacter maritimus</name>
    <dbReference type="NCBI Taxonomy" id="762213"/>
    <lineage>
        <taxon>Bacteria</taxon>
        <taxon>Pseudomonadati</taxon>
        <taxon>Pseudomonadota</taxon>
        <taxon>Alphaproteobacteria</taxon>
        <taxon>Rhodobacterales</taxon>
        <taxon>Roseobacteraceae</taxon>
        <taxon>Pacificibacter</taxon>
    </lineage>
</organism>
<dbReference type="AlphaFoldDB" id="A0A3N4UTU8"/>
<feature type="domain" description="Methionyl-tRNA synthetase anticodon-binding" evidence="14">
    <location>
        <begin position="421"/>
        <end position="572"/>
    </location>
</feature>
<comment type="similarity">
    <text evidence="3 12">Belongs to the class-I aminoacyl-tRNA synthetase family. MetG type 1 subfamily.</text>
</comment>
<gene>
    <name evidence="12" type="primary">metG</name>
    <name evidence="15" type="ORF">EDD53_0094</name>
</gene>
<dbReference type="Pfam" id="PF19303">
    <property type="entry name" value="Anticodon_3"/>
    <property type="match status" value="1"/>
</dbReference>
<evidence type="ECO:0000256" key="1">
    <source>
        <dbReference type="ARBA" id="ARBA00003314"/>
    </source>
</evidence>
<evidence type="ECO:0000313" key="16">
    <source>
        <dbReference type="Proteomes" id="UP000269689"/>
    </source>
</evidence>
<dbReference type="PANTHER" id="PTHR45765:SF1">
    <property type="entry name" value="METHIONINE--TRNA LIGASE, CYTOPLASMIC"/>
    <property type="match status" value="1"/>
</dbReference>
<evidence type="ECO:0000313" key="15">
    <source>
        <dbReference type="EMBL" id="RPE70981.1"/>
    </source>
</evidence>
<dbReference type="Pfam" id="PF09334">
    <property type="entry name" value="tRNA-synt_1g"/>
    <property type="match status" value="1"/>
</dbReference>
<feature type="binding site" evidence="12">
    <location>
        <position position="159"/>
    </location>
    <ligand>
        <name>Zn(2+)</name>
        <dbReference type="ChEBI" id="CHEBI:29105"/>
    </ligand>
</feature>
<dbReference type="InterPro" id="IPR041872">
    <property type="entry name" value="Anticodon_Met"/>
</dbReference>
<evidence type="ECO:0000256" key="9">
    <source>
        <dbReference type="ARBA" id="ARBA00022917"/>
    </source>
</evidence>
<dbReference type="CDD" id="cd07957">
    <property type="entry name" value="Anticodon_Ia_Met"/>
    <property type="match status" value="1"/>
</dbReference>
<feature type="binding site" evidence="12">
    <location>
        <position position="143"/>
    </location>
    <ligand>
        <name>Zn(2+)</name>
        <dbReference type="ChEBI" id="CHEBI:29105"/>
    </ligand>
</feature>
<evidence type="ECO:0000256" key="5">
    <source>
        <dbReference type="ARBA" id="ARBA00022598"/>
    </source>
</evidence>
<feature type="short sequence motif" description="'HIGH' region" evidence="12">
    <location>
        <begin position="11"/>
        <end position="21"/>
    </location>
</feature>
<dbReference type="SUPFAM" id="SSF52374">
    <property type="entry name" value="Nucleotidylyl transferase"/>
    <property type="match status" value="1"/>
</dbReference>